<sequence length="353" mass="41823">MKKIPITTFFEQTSTFPTYFYFDYKTKQSNFYYNLKDIQNDNLEHICNINIKNMNESMYLCIDKKYSDMFVVKEKSYDKHIISIMKSNLQKCVRRKETDIAMKIGKYMIENSSIAELLRRLVIICLEDTILNPNLVTLTWLMMVANKNYVFDDLLNNWILGFIAQISETEYFDNISFEDDPVIHKKKVLFSKLQKLNEIQRNCIICLVIRISYGGLGGDTHMLYNFINTWCDRFQKNLKSDIANDYFNNIPKISKIGMVGNLTKNELLLAGFDFHCTDIIKLMQKDIEMDESILKNLIWTHSSSINNRKLIRKCSKKDNDNNKEKWNDIKESFNKYATHLRDQLNIHPYNRNL</sequence>
<accession>A0A3G4ZU74</accession>
<dbReference type="EMBL" id="MK072067">
    <property type="protein sequence ID" value="AYV77864.1"/>
    <property type="molecule type" value="Genomic_DNA"/>
</dbReference>
<organism evidence="1">
    <name type="scientific">Edafosvirus sp</name>
    <dbReference type="NCBI Taxonomy" id="2487765"/>
    <lineage>
        <taxon>Viruses</taxon>
        <taxon>Varidnaviria</taxon>
        <taxon>Bamfordvirae</taxon>
        <taxon>Nucleocytoviricota</taxon>
        <taxon>Megaviricetes</taxon>
        <taxon>Imitervirales</taxon>
        <taxon>Mimiviridae</taxon>
        <taxon>Klosneuvirinae</taxon>
    </lineage>
</organism>
<evidence type="ECO:0000313" key="1">
    <source>
        <dbReference type="EMBL" id="AYV77864.1"/>
    </source>
</evidence>
<protein>
    <submittedName>
        <fullName evidence="1">Uncharacterized protein</fullName>
    </submittedName>
</protein>
<name>A0A3G4ZU74_9VIRU</name>
<proteinExistence type="predicted"/>
<reference evidence="1" key="1">
    <citation type="submission" date="2018-10" db="EMBL/GenBank/DDBJ databases">
        <title>Hidden diversity of soil giant viruses.</title>
        <authorList>
            <person name="Schulz F."/>
            <person name="Alteio L."/>
            <person name="Goudeau D."/>
            <person name="Ryan E.M."/>
            <person name="Malmstrom R.R."/>
            <person name="Blanchard J."/>
            <person name="Woyke T."/>
        </authorList>
    </citation>
    <scope>NUCLEOTIDE SEQUENCE</scope>
    <source>
        <strain evidence="1">EDV1</strain>
    </source>
</reference>
<dbReference type="Gene3D" id="1.20.272.10">
    <property type="match status" value="1"/>
</dbReference>
<gene>
    <name evidence="1" type="ORF">Edafosvirus2_43</name>
</gene>